<gene>
    <name evidence="2" type="ORF">URODEC1_LOCUS121480</name>
    <name evidence="3" type="ORF">URODEC1_LOCUS124382</name>
    <name evidence="1" type="ORF">URODEC1_LOCUS59834</name>
</gene>
<dbReference type="Proteomes" id="UP001497457">
    <property type="component" value="Unassembled WGS sequence"/>
</dbReference>
<name>A0ABC9H9J0_9POAL</name>
<organism evidence="3 4">
    <name type="scientific">Urochloa decumbens</name>
    <dbReference type="NCBI Taxonomy" id="240449"/>
    <lineage>
        <taxon>Eukaryota</taxon>
        <taxon>Viridiplantae</taxon>
        <taxon>Streptophyta</taxon>
        <taxon>Embryophyta</taxon>
        <taxon>Tracheophyta</taxon>
        <taxon>Spermatophyta</taxon>
        <taxon>Magnoliopsida</taxon>
        <taxon>Liliopsida</taxon>
        <taxon>Poales</taxon>
        <taxon>Poaceae</taxon>
        <taxon>PACMAD clade</taxon>
        <taxon>Panicoideae</taxon>
        <taxon>Panicodae</taxon>
        <taxon>Paniceae</taxon>
        <taxon>Melinidinae</taxon>
        <taxon>Urochloa</taxon>
    </lineage>
</organism>
<evidence type="ECO:0000313" key="3">
    <source>
        <dbReference type="EMBL" id="CAM0151445.1"/>
    </source>
</evidence>
<reference evidence="3 4" key="1">
    <citation type="submission" date="2024-10" db="EMBL/GenBank/DDBJ databases">
        <authorList>
            <person name="Ryan C."/>
        </authorList>
    </citation>
    <scope>NUCLEOTIDE SEQUENCE [LARGE SCALE GENOMIC DNA]</scope>
</reference>
<proteinExistence type="predicted"/>
<keyword evidence="4" id="KW-1185">Reference proteome</keyword>
<dbReference type="EMBL" id="OZ075133">
    <property type="protein sequence ID" value="CAL4989667.1"/>
    <property type="molecule type" value="Genomic_DNA"/>
</dbReference>
<accession>A0ABC9H9J0</accession>
<evidence type="ECO:0000313" key="1">
    <source>
        <dbReference type="EMBL" id="CAL4989667.1"/>
    </source>
</evidence>
<sequence>MICRLTAKYRPSMLVFSVAIPCLKTNQLKWSFTGAFEAESTNATNESVLKVDLDHGKASGMIKFHDVSPKLAGLCTILAVFSDGAII</sequence>
<evidence type="ECO:0000313" key="2">
    <source>
        <dbReference type="EMBL" id="CAM0148133.1"/>
    </source>
</evidence>
<dbReference type="EMBL" id="CAXIPR030001215">
    <property type="protein sequence ID" value="CAM0148133.1"/>
    <property type="molecule type" value="Genomic_DNA"/>
</dbReference>
<protein>
    <submittedName>
        <fullName evidence="3">Uncharacterized protein</fullName>
    </submittedName>
</protein>
<dbReference type="EMBL" id="CAXIPR030004510">
    <property type="protein sequence ID" value="CAM0151445.1"/>
    <property type="molecule type" value="Genomic_DNA"/>
</dbReference>
<evidence type="ECO:0000313" key="4">
    <source>
        <dbReference type="Proteomes" id="UP001497457"/>
    </source>
</evidence>
<dbReference type="AlphaFoldDB" id="A0ABC9H9J0"/>
<dbReference type="Proteomes" id="UP001497457">
    <property type="component" value="Chromosome 23rd"/>
</dbReference>